<name>A0A183F7M8_HELPZ</name>
<dbReference type="PANTHER" id="PTHR18460:SF3">
    <property type="entry name" value="TELO2-INTERACTING PROTEIN 1 HOMOLOG"/>
    <property type="match status" value="1"/>
</dbReference>
<feature type="domain" description="TTI1 C-terminal TPR" evidence="1">
    <location>
        <begin position="173"/>
        <end position="357"/>
    </location>
</feature>
<reference evidence="4" key="2">
    <citation type="submission" date="2019-09" db="UniProtKB">
        <authorList>
            <consortium name="WormBaseParasite"/>
        </authorList>
    </citation>
    <scope>IDENTIFICATION</scope>
</reference>
<dbReference type="OrthoDB" id="5865642at2759"/>
<dbReference type="AlphaFoldDB" id="A0A183F7M8"/>
<keyword evidence="3" id="KW-1185">Reference proteome</keyword>
<dbReference type="InterPro" id="IPR016024">
    <property type="entry name" value="ARM-type_fold"/>
</dbReference>
<dbReference type="InterPro" id="IPR052587">
    <property type="entry name" value="TELO2-interacting_protein_1"/>
</dbReference>
<proteinExistence type="predicted"/>
<gene>
    <name evidence="2" type="ORF">HPBE_LOCUS2171</name>
</gene>
<accession>A0A3P7TMN6</accession>
<evidence type="ECO:0000313" key="4">
    <source>
        <dbReference type="WBParaSite" id="HPBE_0000217001-mRNA-1"/>
    </source>
</evidence>
<dbReference type="GO" id="GO:0005737">
    <property type="term" value="C:cytoplasm"/>
    <property type="evidence" value="ECO:0007669"/>
    <property type="project" value="TreeGrafter"/>
</dbReference>
<dbReference type="Proteomes" id="UP000050761">
    <property type="component" value="Unassembled WGS sequence"/>
</dbReference>
<dbReference type="WBParaSite" id="HPBE_0000217001-mRNA-1">
    <property type="protein sequence ID" value="HPBE_0000217001-mRNA-1"/>
    <property type="gene ID" value="HPBE_0000217001"/>
</dbReference>
<organism evidence="3 4">
    <name type="scientific">Heligmosomoides polygyrus</name>
    <name type="common">Parasitic roundworm</name>
    <dbReference type="NCBI Taxonomy" id="6339"/>
    <lineage>
        <taxon>Eukaryota</taxon>
        <taxon>Metazoa</taxon>
        <taxon>Ecdysozoa</taxon>
        <taxon>Nematoda</taxon>
        <taxon>Chromadorea</taxon>
        <taxon>Rhabditida</taxon>
        <taxon>Rhabditina</taxon>
        <taxon>Rhabditomorpha</taxon>
        <taxon>Strongyloidea</taxon>
        <taxon>Heligmosomidae</taxon>
        <taxon>Heligmosomoides</taxon>
    </lineage>
</organism>
<dbReference type="SUPFAM" id="SSF48371">
    <property type="entry name" value="ARM repeat"/>
    <property type="match status" value="1"/>
</dbReference>
<dbReference type="EMBL" id="UZAH01002978">
    <property type="protein sequence ID" value="VDO23470.1"/>
    <property type="molecule type" value="Genomic_DNA"/>
</dbReference>
<dbReference type="InterPro" id="IPR057567">
    <property type="entry name" value="TPR_TTI1_C"/>
</dbReference>
<dbReference type="PANTHER" id="PTHR18460">
    <property type="entry name" value="TEL2 INTERACTING PROTEIN 1 TTI1 FAMILY MEMBER"/>
    <property type="match status" value="1"/>
</dbReference>
<sequence>MELRRFILLQTVEFAFNEMLDSNECERASMAALVTLILAEMETPVESYTLLALVETCIDWLKEMKQAKCTSDETITHTINIPGQETVLKINLVLLATVAFTRITEQKKRLKLLIVFLYHILNLYSAPEWIVHDAADCALAQVASEYCFSILRSMLSFVSAVDRWFPELRPSEEEEAGTSNENIGSEEQAIMESAKPALPQPISSVESVLLRTKHLLSSPHLPIRLLTMRILHAGLHALRNFDDCLLPMVHQNWEALINRFSDDELEVRQEAIKIVAQMVAVSKSFVSRRVRLQLWPILEKWVTRDRFHTHSSGSVAYKLLLQTTKRFFLTLYEALDHSQVRDATHTYTAFQHCRYLHRYRGSTFGSTTYLGSTGADSEAGDC</sequence>
<evidence type="ECO:0000313" key="2">
    <source>
        <dbReference type="EMBL" id="VDO23470.1"/>
    </source>
</evidence>
<reference evidence="2 3" key="1">
    <citation type="submission" date="2018-11" db="EMBL/GenBank/DDBJ databases">
        <authorList>
            <consortium name="Pathogen Informatics"/>
        </authorList>
    </citation>
    <scope>NUCLEOTIDE SEQUENCE [LARGE SCALE GENOMIC DNA]</scope>
</reference>
<evidence type="ECO:0000259" key="1">
    <source>
        <dbReference type="Pfam" id="PF24181"/>
    </source>
</evidence>
<evidence type="ECO:0000313" key="3">
    <source>
        <dbReference type="Proteomes" id="UP000050761"/>
    </source>
</evidence>
<protein>
    <submittedName>
        <fullName evidence="4">DUF2428 domain-containing protein</fullName>
    </submittedName>
</protein>
<accession>A0A183F7M8</accession>
<dbReference type="Pfam" id="PF24181">
    <property type="entry name" value="TPR_TTI1_C"/>
    <property type="match status" value="1"/>
</dbReference>